<feature type="non-terminal residue" evidence="1">
    <location>
        <position position="1"/>
    </location>
</feature>
<gene>
    <name evidence="1" type="ORF">PanWU01x14_158970</name>
</gene>
<reference evidence="2" key="1">
    <citation type="submission" date="2016-06" db="EMBL/GenBank/DDBJ databases">
        <title>Parallel loss of symbiosis genes in relatives of nitrogen-fixing non-legume Parasponia.</title>
        <authorList>
            <person name="Van Velzen R."/>
            <person name="Holmer R."/>
            <person name="Bu F."/>
            <person name="Rutten L."/>
            <person name="Van Zeijl A."/>
            <person name="Liu W."/>
            <person name="Santuari L."/>
            <person name="Cao Q."/>
            <person name="Sharma T."/>
            <person name="Shen D."/>
            <person name="Roswanjaya Y."/>
            <person name="Wardhani T."/>
            <person name="Kalhor M.S."/>
            <person name="Jansen J."/>
            <person name="Van den Hoogen J."/>
            <person name="Gungor B."/>
            <person name="Hartog M."/>
            <person name="Hontelez J."/>
            <person name="Verver J."/>
            <person name="Yang W.-C."/>
            <person name="Schijlen E."/>
            <person name="Repin R."/>
            <person name="Schilthuizen M."/>
            <person name="Schranz E."/>
            <person name="Heidstra R."/>
            <person name="Miyata K."/>
            <person name="Fedorova E."/>
            <person name="Kohlen W."/>
            <person name="Bisseling T."/>
            <person name="Smit S."/>
            <person name="Geurts R."/>
        </authorList>
    </citation>
    <scope>NUCLEOTIDE SEQUENCE [LARGE SCALE GENOMIC DNA]</scope>
    <source>
        <strain evidence="2">cv. WU1-14</strain>
    </source>
</reference>
<sequence>SLEAKSQFCILEGDSRAVISSISTGVKYWEIANSTDQFESLDCNFISRGFNYAAYNLAQWALVCNMEGVYPCEVIPNSVFCNSTPWGPNDP</sequence>
<evidence type="ECO:0000313" key="2">
    <source>
        <dbReference type="Proteomes" id="UP000237105"/>
    </source>
</evidence>
<name>A0A2P5CEQ4_PARAD</name>
<dbReference type="Proteomes" id="UP000237105">
    <property type="component" value="Unassembled WGS sequence"/>
</dbReference>
<proteinExistence type="predicted"/>
<dbReference type="AlphaFoldDB" id="A0A2P5CEQ4"/>
<dbReference type="EMBL" id="JXTB01000139">
    <property type="protein sequence ID" value="PON59539.1"/>
    <property type="molecule type" value="Genomic_DNA"/>
</dbReference>
<keyword evidence="2" id="KW-1185">Reference proteome</keyword>
<organism evidence="1 2">
    <name type="scientific">Parasponia andersonii</name>
    <name type="common">Sponia andersonii</name>
    <dbReference type="NCBI Taxonomy" id="3476"/>
    <lineage>
        <taxon>Eukaryota</taxon>
        <taxon>Viridiplantae</taxon>
        <taxon>Streptophyta</taxon>
        <taxon>Embryophyta</taxon>
        <taxon>Tracheophyta</taxon>
        <taxon>Spermatophyta</taxon>
        <taxon>Magnoliopsida</taxon>
        <taxon>eudicotyledons</taxon>
        <taxon>Gunneridae</taxon>
        <taxon>Pentapetalae</taxon>
        <taxon>rosids</taxon>
        <taxon>fabids</taxon>
        <taxon>Rosales</taxon>
        <taxon>Cannabaceae</taxon>
        <taxon>Parasponia</taxon>
    </lineage>
</organism>
<evidence type="ECO:0000313" key="1">
    <source>
        <dbReference type="EMBL" id="PON59539.1"/>
    </source>
</evidence>
<comment type="caution">
    <text evidence="1">The sequence shown here is derived from an EMBL/GenBank/DDBJ whole genome shotgun (WGS) entry which is preliminary data.</text>
</comment>
<protein>
    <recommendedName>
        <fullName evidence="3">RNase H type-1 domain-containing protein</fullName>
    </recommendedName>
</protein>
<accession>A0A2P5CEQ4</accession>
<evidence type="ECO:0008006" key="3">
    <source>
        <dbReference type="Google" id="ProtNLM"/>
    </source>
</evidence>